<sequence length="1851" mass="195493">MARARDSSGNFFHQKEGFAQVARWIALDPDKETSIYRKFDELAARNLLYLQSELLVLENELDQLDRSDAKSDDMNLADAIMTWETLERQYNTGSEKARVRMDLIVKIRAKLKEYHEALLLQSEMAKLKQPSKRILDTYREWFNNPRPVLGGLSKTFLDDPDDLVGLHSLETDYLSNFLRRYWPFKEEISLDGRYSVGRYHEKSISAATAIITILIAALLLVGPITGLYFVANNAAKLGMLAAFTALFALSVGLITNAKRAEIFASTAAFDATLGVALWKGLDPELDISRELLGDMRPVLASALALLLATEAAGHAIPVVESNELVARSSTFRANNGVQFAVETGFDHHGGDYKSVTSNSLHDCINVCSTQASCRAVSYSGKTCWLKSSVNAAVINGKVTGAVRTQYVPTPITCPADGSSRVKMPDGRYFTIQCGVDHPHGDIKSTQTLDFANCILLCDETKGCVAATWRSGTCYLKKSLQSGVAGTGASTAVLSSLLPAAPAFCPGPSGQQIKETSGRTFTVSCNTDHPGSDLRNKLLANFGDCIAWCDETTGCVASVYHDGRCWLKSKLTASTPRTNSQFAVLNSVLSPPASLCPSQNGKQVKEPSGRSFTVACNVDRAGGDMASKKLNSFNSCITWCDQTSGCVAAAYHDGECWLKKTLSKTSTRVNGQIAVLSSKLPQTSTHTTSTSTKKTTSTSTKKTTSTSTTKSTSMSTQKTTSSTTKASSTSTSSQSSQSSTSASTSSNTLISSSSTSSSVTSPPAETTTASTPTTDSSSDSSTSTTNAPTSPPDTTTSSDVQTTGPPAPSGTAQIPSGPLTLPAQPTVTLRPLAPPNVDVAGTEVITPKEVSQLWFGSTSPGSDDPDAVNSPTVRVNVTFQYPSVILDNSINILNIQCDSDNSLSASFDGANAYNAAKESWAEAEGSSNTLIIITAASGCSSDGHYVYFVATHITFDDATKSVSCSGSMKSVADIAQDVGVDFGSIETSVPTLEPNPELAAAYGCTAPSTNEVDGLPAIYCGPDFDYRLNNKLGYYSVADEDLDATFAAVIPGVQLSDLQSRALLERRCWPSFACKAVAWVDHAATTTYNAVKDEAKSIGNGIANLATNLANDAVNNLKNLGNTILNTAENFARGLLAAATFIITGDYDRSFDFPVQATPPKSVLDDSPWGDGFKFYTWTPDKGEYWDAQDAAIDKIKGVIIGEADPEPSIELWCVDCQANGKLKLDGSASFSLINGLTKAQLSLDGTLDVGLYLGMNAFAEWNPKEQYDFLSVGLPGLSIPDILTIGPVLSLGVSADLDIAAVGQYLVGADMQWTQLSAKLDVLNPKSSSKSGWTPNIRDTVQADGSLTINSTLGLPITLGFGLNILNGKYEKEIKLVDTPGVRASMEYDFTNEVNNGEVNTDPEDGCYGIHWSVGMVNTVVLDLSDIKQGKYTLDEYDAPVFASGCIGESLTIAPPTATVSAPTGGTTSVPPAGPDCASLSCPSSDGQFCVANGATFRLNCDLEYGSTIENVFKSHSADACTNSCASDGNCVGVNFLYFGGLNIALPDCWMFSDGVPMNPAPPGIMASFVKVNSQHKRIDLVQRVTTVTTSASASGTASAKVLVKDTLTFTPSAAPTSTTATSTDVTSTASTTAAATSAASATTSSTGTSTDVTAISTSTSSPDSAHDTSPVIIHDATGHLLINPHVNGSLFISSADSSVSLTSLTNDTTFVADLTRPMVSGDSAGRILYYFPSTISAVGASRLRLGTWDAIPIGAEMIMLFPAVTNTGVTVLVAMDSTQNIFYPFVCDIEGQLNKIFLVSDATTGASKLMDPDLTYTVIGGVAQSCVSLAMVAKDLPGWSPSGPKATPTD</sequence>
<dbReference type="PANTHER" id="PTHR34502:SF4">
    <property type="entry name" value="DUF6594 DOMAIN-CONTAINING PROTEIN"/>
    <property type="match status" value="1"/>
</dbReference>
<dbReference type="Pfam" id="PF22974">
    <property type="entry name" value="DUF7029"/>
    <property type="match status" value="1"/>
</dbReference>
<feature type="transmembrane region" description="Helical" evidence="2">
    <location>
        <begin position="237"/>
        <end position="255"/>
    </location>
</feature>
<evidence type="ECO:0000259" key="3">
    <source>
        <dbReference type="PROSITE" id="PS50948"/>
    </source>
</evidence>
<accession>A0A0F9X8N3</accession>
<dbReference type="Proteomes" id="UP000034112">
    <property type="component" value="Unassembled WGS sequence"/>
</dbReference>
<dbReference type="InterPro" id="IPR003609">
    <property type="entry name" value="Pan_app"/>
</dbReference>
<evidence type="ECO:0000256" key="2">
    <source>
        <dbReference type="SAM" id="Phobius"/>
    </source>
</evidence>
<dbReference type="OrthoDB" id="160645at2759"/>
<proteinExistence type="predicted"/>
<dbReference type="InterPro" id="IPR046529">
    <property type="entry name" value="DUF6594"/>
</dbReference>
<feature type="region of interest" description="Disordered" evidence="1">
    <location>
        <begin position="679"/>
        <end position="833"/>
    </location>
</feature>
<comment type="caution">
    <text evidence="4">The sequence shown here is derived from an EMBL/GenBank/DDBJ whole genome shotgun (WGS) entry which is preliminary data.</text>
</comment>
<evidence type="ECO:0000313" key="4">
    <source>
        <dbReference type="EMBL" id="KKP01551.1"/>
    </source>
</evidence>
<keyword evidence="2" id="KW-0472">Membrane</keyword>
<feature type="region of interest" description="Disordered" evidence="1">
    <location>
        <begin position="1637"/>
        <end position="1669"/>
    </location>
</feature>
<dbReference type="Pfam" id="PF14295">
    <property type="entry name" value="PAN_4"/>
    <property type="match status" value="5"/>
</dbReference>
<feature type="transmembrane region" description="Helical" evidence="2">
    <location>
        <begin position="204"/>
        <end position="231"/>
    </location>
</feature>
<feature type="compositionally biased region" description="Low complexity" evidence="1">
    <location>
        <begin position="1637"/>
        <end position="1655"/>
    </location>
</feature>
<gene>
    <name evidence="4" type="ORF">THAR02_06336</name>
</gene>
<dbReference type="PANTHER" id="PTHR34502">
    <property type="entry name" value="DUF6594 DOMAIN-CONTAINING PROTEIN-RELATED"/>
    <property type="match status" value="1"/>
</dbReference>
<name>A0A0F9X8N3_TRIHA</name>
<reference evidence="5" key="1">
    <citation type="journal article" date="2015" name="Genome Announc.">
        <title>Draft whole-genome sequence of the biocontrol agent Trichoderma harzianum T6776.</title>
        <authorList>
            <person name="Baroncelli R."/>
            <person name="Piaggeschi G."/>
            <person name="Fiorini L."/>
            <person name="Bertolini E."/>
            <person name="Zapparata A."/>
            <person name="Pe M.E."/>
            <person name="Sarrocco S."/>
            <person name="Vannacci G."/>
        </authorList>
    </citation>
    <scope>NUCLEOTIDE SEQUENCE [LARGE SCALE GENOMIC DNA]</scope>
    <source>
        <strain evidence="5">T6776</strain>
    </source>
</reference>
<protein>
    <recommendedName>
        <fullName evidence="3">Apple domain-containing protein</fullName>
    </recommendedName>
</protein>
<feature type="domain" description="Apple" evidence="3">
    <location>
        <begin position="333"/>
        <end position="413"/>
    </location>
</feature>
<dbReference type="InterPro" id="IPR054293">
    <property type="entry name" value="DUF7029"/>
</dbReference>
<keyword evidence="2" id="KW-1133">Transmembrane helix</keyword>
<dbReference type="OMA" id="PWGDGFK"/>
<evidence type="ECO:0000313" key="5">
    <source>
        <dbReference type="Proteomes" id="UP000034112"/>
    </source>
</evidence>
<evidence type="ECO:0000256" key="1">
    <source>
        <dbReference type="SAM" id="MobiDB-lite"/>
    </source>
</evidence>
<dbReference type="Gene3D" id="3.50.4.10">
    <property type="entry name" value="Hepatocyte Growth Factor"/>
    <property type="match status" value="4"/>
</dbReference>
<dbReference type="Pfam" id="PF20237">
    <property type="entry name" value="DUF6594"/>
    <property type="match status" value="1"/>
</dbReference>
<organism evidence="4 5">
    <name type="scientific">Trichoderma harzianum</name>
    <name type="common">Hypocrea lixii</name>
    <dbReference type="NCBI Taxonomy" id="5544"/>
    <lineage>
        <taxon>Eukaryota</taxon>
        <taxon>Fungi</taxon>
        <taxon>Dikarya</taxon>
        <taxon>Ascomycota</taxon>
        <taxon>Pezizomycotina</taxon>
        <taxon>Sordariomycetes</taxon>
        <taxon>Hypocreomycetidae</taxon>
        <taxon>Hypocreales</taxon>
        <taxon>Hypocreaceae</taxon>
        <taxon>Trichoderma</taxon>
    </lineage>
</organism>
<feature type="compositionally biased region" description="Low complexity" evidence="1">
    <location>
        <begin position="680"/>
        <end position="802"/>
    </location>
</feature>
<dbReference type="EMBL" id="JOKZ01000190">
    <property type="protein sequence ID" value="KKP01551.1"/>
    <property type="molecule type" value="Genomic_DNA"/>
</dbReference>
<keyword evidence="2" id="KW-0812">Transmembrane</keyword>
<dbReference type="PROSITE" id="PS50948">
    <property type="entry name" value="PAN"/>
    <property type="match status" value="1"/>
</dbReference>